<organism evidence="1 2">
    <name type="scientific">Leptidea sinapis</name>
    <dbReference type="NCBI Taxonomy" id="189913"/>
    <lineage>
        <taxon>Eukaryota</taxon>
        <taxon>Metazoa</taxon>
        <taxon>Ecdysozoa</taxon>
        <taxon>Arthropoda</taxon>
        <taxon>Hexapoda</taxon>
        <taxon>Insecta</taxon>
        <taxon>Pterygota</taxon>
        <taxon>Neoptera</taxon>
        <taxon>Endopterygota</taxon>
        <taxon>Lepidoptera</taxon>
        <taxon>Glossata</taxon>
        <taxon>Ditrysia</taxon>
        <taxon>Papilionoidea</taxon>
        <taxon>Pieridae</taxon>
        <taxon>Dismorphiinae</taxon>
        <taxon>Leptidea</taxon>
    </lineage>
</organism>
<evidence type="ECO:0000313" key="2">
    <source>
        <dbReference type="Proteomes" id="UP000324832"/>
    </source>
</evidence>
<dbReference type="EMBL" id="FZQP02005199">
    <property type="protein sequence ID" value="VVD01142.1"/>
    <property type="molecule type" value="Genomic_DNA"/>
</dbReference>
<protein>
    <submittedName>
        <fullName evidence="1">Uncharacterized protein</fullName>
    </submittedName>
</protein>
<proteinExistence type="predicted"/>
<dbReference type="Proteomes" id="UP000324832">
    <property type="component" value="Unassembled WGS sequence"/>
</dbReference>
<accession>A0A5E4QS03</accession>
<dbReference type="AlphaFoldDB" id="A0A5E4QS03"/>
<sequence length="99" mass="10941">MGEQLGWVGAIGVTGVGATSLAQTITLDRGKGKTNNNHRVVAATRITRTTAAVTRVPTIRPSAHRTKNSDKHHTRWIRTTRDSVHKCIFAFKPSFSIRY</sequence>
<evidence type="ECO:0000313" key="1">
    <source>
        <dbReference type="EMBL" id="VVD01142.1"/>
    </source>
</evidence>
<keyword evidence="2" id="KW-1185">Reference proteome</keyword>
<reference evidence="1 2" key="1">
    <citation type="submission" date="2017-07" db="EMBL/GenBank/DDBJ databases">
        <authorList>
            <person name="Talla V."/>
            <person name="Backstrom N."/>
        </authorList>
    </citation>
    <scope>NUCLEOTIDE SEQUENCE [LARGE SCALE GENOMIC DNA]</scope>
</reference>
<name>A0A5E4QS03_9NEOP</name>
<gene>
    <name evidence="1" type="ORF">LSINAPIS_LOCUS11629</name>
</gene>